<sequence length="120" mass="14447">VIINVLFSKADKYIEKYNDHYKEFDNSQRTDNEWKILIYQKQRRRKHPSPPPPPSPPPTATPSLFHRILFFFAQWFNNHNQNELLLWSSSLVLFGLAIYLCMYHPIKDYMLFEIYALDPK</sequence>
<feature type="transmembrane region" description="Helical" evidence="2">
    <location>
        <begin position="84"/>
        <end position="102"/>
    </location>
</feature>
<protein>
    <submittedName>
        <fullName evidence="3">Uncharacterized protein</fullName>
    </submittedName>
</protein>
<evidence type="ECO:0000256" key="1">
    <source>
        <dbReference type="SAM" id="MobiDB-lite"/>
    </source>
</evidence>
<dbReference type="Proteomes" id="UP000663838">
    <property type="component" value="Unassembled WGS sequence"/>
</dbReference>
<organism evidence="3 4">
    <name type="scientific">Rotaria socialis</name>
    <dbReference type="NCBI Taxonomy" id="392032"/>
    <lineage>
        <taxon>Eukaryota</taxon>
        <taxon>Metazoa</taxon>
        <taxon>Spiralia</taxon>
        <taxon>Gnathifera</taxon>
        <taxon>Rotifera</taxon>
        <taxon>Eurotatoria</taxon>
        <taxon>Bdelloidea</taxon>
        <taxon>Philodinida</taxon>
        <taxon>Philodinidae</taxon>
        <taxon>Rotaria</taxon>
    </lineage>
</organism>
<evidence type="ECO:0000313" key="4">
    <source>
        <dbReference type="Proteomes" id="UP000663838"/>
    </source>
</evidence>
<gene>
    <name evidence="3" type="ORF">TOA249_LOCUS31178</name>
</gene>
<comment type="caution">
    <text evidence="3">The sequence shown here is derived from an EMBL/GenBank/DDBJ whole genome shotgun (WGS) entry which is preliminary data.</text>
</comment>
<dbReference type="AlphaFoldDB" id="A0A821VJ85"/>
<dbReference type="EMBL" id="CAJOBS010006017">
    <property type="protein sequence ID" value="CAF4907986.1"/>
    <property type="molecule type" value="Genomic_DNA"/>
</dbReference>
<keyword evidence="2" id="KW-0812">Transmembrane</keyword>
<keyword evidence="2" id="KW-0472">Membrane</keyword>
<name>A0A821VJ85_9BILA</name>
<reference evidence="3" key="1">
    <citation type="submission" date="2021-02" db="EMBL/GenBank/DDBJ databases">
        <authorList>
            <person name="Nowell W R."/>
        </authorList>
    </citation>
    <scope>NUCLEOTIDE SEQUENCE</scope>
</reference>
<feature type="compositionally biased region" description="Pro residues" evidence="1">
    <location>
        <begin position="49"/>
        <end position="60"/>
    </location>
</feature>
<feature type="region of interest" description="Disordered" evidence="1">
    <location>
        <begin position="42"/>
        <end position="61"/>
    </location>
</feature>
<feature type="non-terminal residue" evidence="3">
    <location>
        <position position="1"/>
    </location>
</feature>
<evidence type="ECO:0000256" key="2">
    <source>
        <dbReference type="SAM" id="Phobius"/>
    </source>
</evidence>
<proteinExistence type="predicted"/>
<evidence type="ECO:0000313" key="3">
    <source>
        <dbReference type="EMBL" id="CAF4907986.1"/>
    </source>
</evidence>
<keyword evidence="2" id="KW-1133">Transmembrane helix</keyword>
<accession>A0A821VJ85</accession>